<dbReference type="PANTHER" id="PTHR45618">
    <property type="entry name" value="MITOCHONDRIAL DICARBOXYLATE CARRIER-RELATED"/>
    <property type="match status" value="1"/>
</dbReference>
<comment type="catalytic activity">
    <reaction evidence="15">
        <text>succinate(in) + 2-oxoglutarate(out) = succinate(out) + 2-oxoglutarate(in)</text>
        <dbReference type="Rhea" id="RHEA:71595"/>
        <dbReference type="ChEBI" id="CHEBI:16810"/>
        <dbReference type="ChEBI" id="CHEBI:30031"/>
    </reaction>
</comment>
<evidence type="ECO:0000256" key="15">
    <source>
        <dbReference type="ARBA" id="ARBA00052710"/>
    </source>
</evidence>
<keyword evidence="9 16" id="KW-0472">Membrane</keyword>
<dbReference type="FunFam" id="1.50.40.10:FF:000013">
    <property type="entry name" value="Mitochondrial 2-oxoglutarate/malate carrier protein-like protein"/>
    <property type="match status" value="1"/>
</dbReference>
<feature type="transmembrane region" description="Helical" evidence="18">
    <location>
        <begin position="114"/>
        <end position="132"/>
    </location>
</feature>
<evidence type="ECO:0000256" key="12">
    <source>
        <dbReference type="ARBA" id="ARBA00050120"/>
    </source>
</evidence>
<keyword evidence="8" id="KW-0445">Lipid transport</keyword>
<dbReference type="EMBL" id="JAJJHW010002774">
    <property type="protein sequence ID" value="KAH8365539.1"/>
    <property type="molecule type" value="Genomic_DNA"/>
</dbReference>
<evidence type="ECO:0000256" key="3">
    <source>
        <dbReference type="ARBA" id="ARBA00022448"/>
    </source>
</evidence>
<evidence type="ECO:0000256" key="10">
    <source>
        <dbReference type="ARBA" id="ARBA00036491"/>
    </source>
</evidence>
<comment type="catalytic activity">
    <reaction evidence="13">
        <text>maleate(in) + 2-oxoglutarate(out) = maleate(out) + 2-oxoglutarate(in)</text>
        <dbReference type="Rhea" id="RHEA:71599"/>
        <dbReference type="ChEBI" id="CHEBI:16810"/>
        <dbReference type="ChEBI" id="CHEBI:30780"/>
    </reaction>
</comment>
<evidence type="ECO:0000256" key="13">
    <source>
        <dbReference type="ARBA" id="ARBA00050291"/>
    </source>
</evidence>
<name>A0AAD4PJ69_9MUSC</name>
<evidence type="ECO:0000313" key="20">
    <source>
        <dbReference type="Proteomes" id="UP001200034"/>
    </source>
</evidence>
<feature type="transmembrane region" description="Helical" evidence="18">
    <location>
        <begin position="212"/>
        <end position="233"/>
    </location>
</feature>
<dbReference type="AlphaFoldDB" id="A0AAD4PJ69"/>
<dbReference type="Proteomes" id="UP001200034">
    <property type="component" value="Unassembled WGS sequence"/>
</dbReference>
<comment type="caution">
    <text evidence="19">The sequence shown here is derived from an EMBL/GenBank/DDBJ whole genome shotgun (WGS) entry which is preliminary data.</text>
</comment>
<gene>
    <name evidence="19" type="ORF">KR093_001824</name>
</gene>
<keyword evidence="20" id="KW-1185">Reference proteome</keyword>
<comment type="similarity">
    <text evidence="2 17">Belongs to the mitochondrial carrier (TC 2.A.29) family.</text>
</comment>
<evidence type="ECO:0000256" key="2">
    <source>
        <dbReference type="ARBA" id="ARBA00006375"/>
    </source>
</evidence>
<dbReference type="GO" id="GO:0015297">
    <property type="term" value="F:antiporter activity"/>
    <property type="evidence" value="ECO:0007669"/>
    <property type="project" value="UniProtKB-KW"/>
</dbReference>
<evidence type="ECO:0000256" key="1">
    <source>
        <dbReference type="ARBA" id="ARBA00004141"/>
    </source>
</evidence>
<dbReference type="InterPro" id="IPR023395">
    <property type="entry name" value="MCP_dom_sf"/>
</dbReference>
<dbReference type="SUPFAM" id="SSF103506">
    <property type="entry name" value="Mitochondrial carrier"/>
    <property type="match status" value="1"/>
</dbReference>
<keyword evidence="4" id="KW-0050">Antiport</keyword>
<comment type="catalytic activity">
    <reaction evidence="14">
        <text>malonate(in) + 2-oxoglutarate(out) = malonate(out) + 2-oxoglutarate(in)</text>
        <dbReference type="Rhea" id="RHEA:71591"/>
        <dbReference type="ChEBI" id="CHEBI:15792"/>
        <dbReference type="ChEBI" id="CHEBI:16810"/>
    </reaction>
</comment>
<sequence length="314" mass="34651">LKMVFLYDVDKKTIPNFMKYIIGGTAGMMGTCIVQPLDLVKTRMQIAAGKGGAKEYTSSLDCIMKVFKSEGILAFYNGLSAGLLRQATYTTGRMGVYQMEVEAYRNKYQQAPKVLASMAMGILAGACGALVGNPAEVSLIRMMSDNRLPADQRRNYKNVGDALVRIVREEGLFALWRGCLPTVGRAMIVNMVQLASYSQFKGYFKQFIDEGLGLHICASMCSGLLTTIASMPLDMAKTRIQQMKVIDGKAEYSGAVDVIMKVVRNEGFLSLWKGFTPYLCRLGPHTVFAFVFLEQLNKAYYKYVLGQDDSGPGL</sequence>
<dbReference type="InterPro" id="IPR050391">
    <property type="entry name" value="Mito_Metabolite_Transporter"/>
</dbReference>
<dbReference type="Pfam" id="PF00153">
    <property type="entry name" value="Mito_carr"/>
    <property type="match status" value="3"/>
</dbReference>
<feature type="non-terminal residue" evidence="19">
    <location>
        <position position="1"/>
    </location>
</feature>
<evidence type="ECO:0000256" key="6">
    <source>
        <dbReference type="ARBA" id="ARBA00022737"/>
    </source>
</evidence>
<comment type="catalytic activity">
    <reaction evidence="10">
        <text>(S)-malate(in) + 2-oxoglutarate(out) = (S)-malate(out) + 2-oxoglutarate(in)</text>
        <dbReference type="Rhea" id="RHEA:71587"/>
        <dbReference type="ChEBI" id="CHEBI:15589"/>
        <dbReference type="ChEBI" id="CHEBI:16810"/>
    </reaction>
</comment>
<keyword evidence="5 16" id="KW-0812">Transmembrane</keyword>
<proteinExistence type="inferred from homology"/>
<evidence type="ECO:0000256" key="5">
    <source>
        <dbReference type="ARBA" id="ARBA00022692"/>
    </source>
</evidence>
<dbReference type="GO" id="GO:0016020">
    <property type="term" value="C:membrane"/>
    <property type="evidence" value="ECO:0007669"/>
    <property type="project" value="UniProtKB-SubCell"/>
</dbReference>
<evidence type="ECO:0000256" key="14">
    <source>
        <dbReference type="ARBA" id="ARBA00052538"/>
    </source>
</evidence>
<evidence type="ECO:0000256" key="18">
    <source>
        <dbReference type="SAM" id="Phobius"/>
    </source>
</evidence>
<feature type="repeat" description="Solcar" evidence="16">
    <location>
        <begin position="210"/>
        <end position="299"/>
    </location>
</feature>
<feature type="repeat" description="Solcar" evidence="16">
    <location>
        <begin position="14"/>
        <end position="103"/>
    </location>
</feature>
<comment type="catalytic activity">
    <reaction evidence="12">
        <text>oxaloacetate(in) + 2-oxoglutarate(out) = oxaloacetate(out) + 2-oxoglutarate(in)</text>
        <dbReference type="Rhea" id="RHEA:71603"/>
        <dbReference type="ChEBI" id="CHEBI:16452"/>
        <dbReference type="ChEBI" id="CHEBI:16810"/>
    </reaction>
</comment>
<accession>A0AAD4PJ69</accession>
<feature type="transmembrane region" description="Helical" evidence="18">
    <location>
        <begin position="20"/>
        <end position="40"/>
    </location>
</feature>
<evidence type="ECO:0000256" key="16">
    <source>
        <dbReference type="PROSITE-ProRule" id="PRU00282"/>
    </source>
</evidence>
<reference evidence="19" key="1">
    <citation type="journal article" date="2021" name="Mol. Ecol. Resour.">
        <title>Phylogenomic analyses of the genus Drosophila reveals genomic signals of climate adaptation.</title>
        <authorList>
            <person name="Li F."/>
            <person name="Rane R.V."/>
            <person name="Luria V."/>
            <person name="Xiong Z."/>
            <person name="Chen J."/>
            <person name="Li Z."/>
            <person name="Catullo R.A."/>
            <person name="Griffin P.C."/>
            <person name="Schiffer M."/>
            <person name="Pearce S."/>
            <person name="Lee S.F."/>
            <person name="McElroy K."/>
            <person name="Stocker A."/>
            <person name="Shirriffs J."/>
            <person name="Cockerell F."/>
            <person name="Coppin C."/>
            <person name="Sgro C.M."/>
            <person name="Karger A."/>
            <person name="Cain J.W."/>
            <person name="Weber J.A."/>
            <person name="Santpere G."/>
            <person name="Kirschner M.W."/>
            <person name="Hoffmann A.A."/>
            <person name="Oakeshott J.G."/>
            <person name="Zhang G."/>
        </authorList>
    </citation>
    <scope>NUCLEOTIDE SEQUENCE</scope>
    <source>
        <strain evidence="19">BGI-SZ-2011g</strain>
    </source>
</reference>
<organism evidence="19 20">
    <name type="scientific">Drosophila rubida</name>
    <dbReference type="NCBI Taxonomy" id="30044"/>
    <lineage>
        <taxon>Eukaryota</taxon>
        <taxon>Metazoa</taxon>
        <taxon>Ecdysozoa</taxon>
        <taxon>Arthropoda</taxon>
        <taxon>Hexapoda</taxon>
        <taxon>Insecta</taxon>
        <taxon>Pterygota</taxon>
        <taxon>Neoptera</taxon>
        <taxon>Endopterygota</taxon>
        <taxon>Diptera</taxon>
        <taxon>Brachycera</taxon>
        <taxon>Muscomorpha</taxon>
        <taxon>Ephydroidea</taxon>
        <taxon>Drosophilidae</taxon>
        <taxon>Drosophila</taxon>
    </lineage>
</organism>
<comment type="subcellular location">
    <subcellularLocation>
        <location evidence="1">Membrane</location>
        <topology evidence="1">Multi-pass membrane protein</topology>
    </subcellularLocation>
</comment>
<evidence type="ECO:0000256" key="9">
    <source>
        <dbReference type="ARBA" id="ARBA00023136"/>
    </source>
</evidence>
<dbReference type="Gene3D" id="1.50.40.10">
    <property type="entry name" value="Mitochondrial carrier domain"/>
    <property type="match status" value="1"/>
</dbReference>
<evidence type="ECO:0000256" key="4">
    <source>
        <dbReference type="ARBA" id="ARBA00022449"/>
    </source>
</evidence>
<keyword evidence="6" id="KW-0677">Repeat</keyword>
<keyword evidence="3 17" id="KW-0813">Transport</keyword>
<evidence type="ECO:0000256" key="7">
    <source>
        <dbReference type="ARBA" id="ARBA00022989"/>
    </source>
</evidence>
<evidence type="ECO:0000256" key="11">
    <source>
        <dbReference type="ARBA" id="ARBA00040264"/>
    </source>
</evidence>
<feature type="repeat" description="Solcar" evidence="16">
    <location>
        <begin position="112"/>
        <end position="203"/>
    </location>
</feature>
<keyword evidence="7 18" id="KW-1133">Transmembrane helix</keyword>
<dbReference type="InterPro" id="IPR018108">
    <property type="entry name" value="MCP_transmembrane"/>
</dbReference>
<dbReference type="PROSITE" id="PS50920">
    <property type="entry name" value="SOLCAR"/>
    <property type="match status" value="3"/>
</dbReference>
<evidence type="ECO:0000256" key="8">
    <source>
        <dbReference type="ARBA" id="ARBA00023055"/>
    </source>
</evidence>
<dbReference type="GO" id="GO:0006869">
    <property type="term" value="P:lipid transport"/>
    <property type="evidence" value="ECO:0007669"/>
    <property type="project" value="UniProtKB-KW"/>
</dbReference>
<evidence type="ECO:0000313" key="19">
    <source>
        <dbReference type="EMBL" id="KAH8365539.1"/>
    </source>
</evidence>
<protein>
    <recommendedName>
        <fullName evidence="11">Mitochondrial 2-oxoglutarate/malate carrier protein</fullName>
    </recommendedName>
</protein>
<evidence type="ECO:0000256" key="17">
    <source>
        <dbReference type="RuleBase" id="RU000488"/>
    </source>
</evidence>